<evidence type="ECO:0000313" key="3">
    <source>
        <dbReference type="RefSeq" id="XP_041429012.1"/>
    </source>
</evidence>
<name>A0A8J1LHK5_XENLA</name>
<protein>
    <submittedName>
        <fullName evidence="3">Uncharacterized protein LOC121397091 isoform X1</fullName>
    </submittedName>
</protein>
<sequence length="385" mass="43627">MAEVKNVCQVEGDPSFVTHNLSKQQRDALRDLSLRTDITIKPSDKGGAIVVMDTTQYIAEIERQLADGEVYKPLSSDPLLGIIRKIKTLLDYMVDRGVITDKLRNYLMVRNPVTPTIYVLPKIHKDPVCPPGRPIVAGIDSVFCPLAIMLDKVLSPLIQEVPSYIRDTGHFLHKLQSLGNVGEGVILATLDVASLYTSIPHSDGLEASQWILREGAQYSVHQIDFFLQALEIILCCNYFTFREQYYLQLRGTAMGSNVAPSYANAFMARLEQLHIYLDVDFSRHCLAWWRYIDDVFVLWRGDVDSLQRFHGRINGVHPSISFTLVYDLQKIHFLDVLVYKDLEGSICTSLFTKPRIGIKFFILPVSTPHIRRNQSPLANSQGYRG</sequence>
<keyword evidence="2" id="KW-1185">Reference proteome</keyword>
<dbReference type="RefSeq" id="XP_041429012.1">
    <property type="nucleotide sequence ID" value="XM_041573078.1"/>
</dbReference>
<reference evidence="3" key="1">
    <citation type="submission" date="2025-08" db="UniProtKB">
        <authorList>
            <consortium name="RefSeq"/>
        </authorList>
    </citation>
    <scope>IDENTIFICATION</scope>
    <source>
        <strain evidence="3">J_2021</strain>
        <tissue evidence="3">Erythrocytes</tissue>
    </source>
</reference>
<dbReference type="PANTHER" id="PTHR21301">
    <property type="entry name" value="REVERSE TRANSCRIPTASE"/>
    <property type="match status" value="1"/>
</dbReference>
<evidence type="ECO:0000313" key="2">
    <source>
        <dbReference type="Proteomes" id="UP000186698"/>
    </source>
</evidence>
<dbReference type="KEGG" id="xla:121397091"/>
<feature type="domain" description="Reverse transcriptase" evidence="1">
    <location>
        <begin position="101"/>
        <end position="360"/>
    </location>
</feature>
<organism evidence="2 3">
    <name type="scientific">Xenopus laevis</name>
    <name type="common">African clawed frog</name>
    <dbReference type="NCBI Taxonomy" id="8355"/>
    <lineage>
        <taxon>Eukaryota</taxon>
        <taxon>Metazoa</taxon>
        <taxon>Chordata</taxon>
        <taxon>Craniata</taxon>
        <taxon>Vertebrata</taxon>
        <taxon>Euteleostomi</taxon>
        <taxon>Amphibia</taxon>
        <taxon>Batrachia</taxon>
        <taxon>Anura</taxon>
        <taxon>Pipoidea</taxon>
        <taxon>Pipidae</taxon>
        <taxon>Xenopodinae</taxon>
        <taxon>Xenopus</taxon>
        <taxon>Xenopus</taxon>
    </lineage>
</organism>
<accession>A0A8J1LHK5</accession>
<evidence type="ECO:0000259" key="1">
    <source>
        <dbReference type="PROSITE" id="PS50878"/>
    </source>
</evidence>
<proteinExistence type="predicted"/>
<dbReference type="Proteomes" id="UP000186698">
    <property type="component" value="Chromosome 8L"/>
</dbReference>
<gene>
    <name evidence="3" type="primary">LOC121397091</name>
</gene>
<dbReference type="OrthoDB" id="9909466at2759"/>
<dbReference type="InterPro" id="IPR000477">
    <property type="entry name" value="RT_dom"/>
</dbReference>
<dbReference type="AlphaFoldDB" id="A0A8J1LHK5"/>
<dbReference type="PANTHER" id="PTHR21301:SF12">
    <property type="match status" value="1"/>
</dbReference>
<dbReference type="PROSITE" id="PS50878">
    <property type="entry name" value="RT_POL"/>
    <property type="match status" value="1"/>
</dbReference>
<dbReference type="GeneID" id="121397091"/>